<gene>
    <name evidence="3" type="ORF">VA596_12185</name>
</gene>
<keyword evidence="1" id="KW-0808">Transferase</keyword>
<dbReference type="Pfam" id="PF13581">
    <property type="entry name" value="HATPase_c_2"/>
    <property type="match status" value="1"/>
</dbReference>
<dbReference type="GO" id="GO:0005524">
    <property type="term" value="F:ATP binding"/>
    <property type="evidence" value="ECO:0007669"/>
    <property type="project" value="UniProtKB-KW"/>
</dbReference>
<dbReference type="Gene3D" id="3.30.565.10">
    <property type="entry name" value="Histidine kinase-like ATPase, C-terminal domain"/>
    <property type="match status" value="1"/>
</dbReference>
<dbReference type="EMBL" id="JAYFSI010000002">
    <property type="protein sequence ID" value="MEA5360296.1"/>
    <property type="molecule type" value="Genomic_DNA"/>
</dbReference>
<dbReference type="InterPro" id="IPR003594">
    <property type="entry name" value="HATPase_dom"/>
</dbReference>
<dbReference type="InterPro" id="IPR036890">
    <property type="entry name" value="HATPase_C_sf"/>
</dbReference>
<feature type="domain" description="Histidine kinase/HSP90-like ATPase" evidence="2">
    <location>
        <begin position="22"/>
        <end position="126"/>
    </location>
</feature>
<name>A0ABU5R266_9PSEU</name>
<evidence type="ECO:0000313" key="3">
    <source>
        <dbReference type="EMBL" id="MEA5360296.1"/>
    </source>
</evidence>
<organism evidence="3 4">
    <name type="scientific">Amycolatopsis heterodermiae</name>
    <dbReference type="NCBI Taxonomy" id="3110235"/>
    <lineage>
        <taxon>Bacteria</taxon>
        <taxon>Bacillati</taxon>
        <taxon>Actinomycetota</taxon>
        <taxon>Actinomycetes</taxon>
        <taxon>Pseudonocardiales</taxon>
        <taxon>Pseudonocardiaceae</taxon>
        <taxon>Amycolatopsis</taxon>
    </lineage>
</organism>
<accession>A0ABU5R266</accession>
<keyword evidence="4" id="KW-1185">Reference proteome</keyword>
<sequence length="134" mass="14687">MTIEQTRPGTGELRVVALEVADDLSELAAVRAWADRLLLDLPDDLRHDVVTVVDELTSNALRHGSPPRQVRLLRRPNWLCVEVDDACLDPACSEPSMGATPHGLVLVAGLSVAWGQWQRSTGKTVWAEITLDGR</sequence>
<evidence type="ECO:0000256" key="1">
    <source>
        <dbReference type="ARBA" id="ARBA00022527"/>
    </source>
</evidence>
<dbReference type="Proteomes" id="UP001304298">
    <property type="component" value="Unassembled WGS sequence"/>
</dbReference>
<dbReference type="RefSeq" id="WP_323326309.1">
    <property type="nucleotide sequence ID" value="NZ_JAYFSI010000002.1"/>
</dbReference>
<dbReference type="SUPFAM" id="SSF55874">
    <property type="entry name" value="ATPase domain of HSP90 chaperone/DNA topoisomerase II/histidine kinase"/>
    <property type="match status" value="1"/>
</dbReference>
<keyword evidence="1" id="KW-0723">Serine/threonine-protein kinase</keyword>
<keyword evidence="3" id="KW-0547">Nucleotide-binding</keyword>
<comment type="caution">
    <text evidence="3">The sequence shown here is derived from an EMBL/GenBank/DDBJ whole genome shotgun (WGS) entry which is preliminary data.</text>
</comment>
<dbReference type="PANTHER" id="PTHR35526:SF3">
    <property type="entry name" value="ANTI-SIGMA-F FACTOR RSBW"/>
    <property type="match status" value="1"/>
</dbReference>
<keyword evidence="1" id="KW-0418">Kinase</keyword>
<keyword evidence="3" id="KW-0067">ATP-binding</keyword>
<dbReference type="PANTHER" id="PTHR35526">
    <property type="entry name" value="ANTI-SIGMA-F FACTOR RSBW-RELATED"/>
    <property type="match status" value="1"/>
</dbReference>
<proteinExistence type="predicted"/>
<dbReference type="InterPro" id="IPR050267">
    <property type="entry name" value="Anti-sigma-factor_SerPK"/>
</dbReference>
<reference evidence="3 4" key="1">
    <citation type="submission" date="2023-12" db="EMBL/GenBank/DDBJ databases">
        <title>Amycolatopsis sp. V23-08.</title>
        <authorList>
            <person name="Somphong A."/>
        </authorList>
    </citation>
    <scope>NUCLEOTIDE SEQUENCE [LARGE SCALE GENOMIC DNA]</scope>
    <source>
        <strain evidence="3 4">V23-08</strain>
    </source>
</reference>
<protein>
    <submittedName>
        <fullName evidence="3">ATP-binding protein</fullName>
    </submittedName>
</protein>
<evidence type="ECO:0000313" key="4">
    <source>
        <dbReference type="Proteomes" id="UP001304298"/>
    </source>
</evidence>
<evidence type="ECO:0000259" key="2">
    <source>
        <dbReference type="Pfam" id="PF13581"/>
    </source>
</evidence>
<dbReference type="CDD" id="cd16936">
    <property type="entry name" value="HATPase_RsbW-like"/>
    <property type="match status" value="1"/>
</dbReference>